<dbReference type="Proteomes" id="UP000003900">
    <property type="component" value="Unassembled WGS sequence"/>
</dbReference>
<comment type="caution">
    <text evidence="2">The sequence shown here is derived from an EMBL/GenBank/DDBJ whole genome shotgun (WGS) entry which is preliminary data.</text>
</comment>
<evidence type="ECO:0000256" key="1">
    <source>
        <dbReference type="SAM" id="MobiDB-lite"/>
    </source>
</evidence>
<feature type="region of interest" description="Disordered" evidence="1">
    <location>
        <begin position="49"/>
        <end position="68"/>
    </location>
</feature>
<dbReference type="EMBL" id="AHKH01000037">
    <property type="protein sequence ID" value="EHQ61475.1"/>
    <property type="molecule type" value="Genomic_DNA"/>
</dbReference>
<evidence type="ECO:0000313" key="3">
    <source>
        <dbReference type="Proteomes" id="UP000003900"/>
    </source>
</evidence>
<gene>
    <name evidence="2" type="ORF">PDENDC454_15142</name>
</gene>
<protein>
    <submittedName>
        <fullName evidence="2">Uncharacterized protein</fullName>
    </submittedName>
</protein>
<proteinExistence type="predicted"/>
<evidence type="ECO:0000313" key="2">
    <source>
        <dbReference type="EMBL" id="EHQ61475.1"/>
    </source>
</evidence>
<keyword evidence="3" id="KW-1185">Reference proteome</keyword>
<name>H3SHL5_9BACL</name>
<reference evidence="2 3" key="1">
    <citation type="journal article" date="2012" name="J. Bacteriol.">
        <title>Genome Sequence of the Pattern-Forming Social Bacterium Paenibacillus dendritiformis C454 Chiral Morphotype.</title>
        <authorList>
            <person name="Sirota-Madi A."/>
            <person name="Olender T."/>
            <person name="Helman Y."/>
            <person name="Brainis I."/>
            <person name="Finkelshtein A."/>
            <person name="Roth D."/>
            <person name="Hagai E."/>
            <person name="Leshkowitz D."/>
            <person name="Brodsky L."/>
            <person name="Galatenko V."/>
            <person name="Nikolaev V."/>
            <person name="Gutnick D.L."/>
            <person name="Lancet D."/>
            <person name="Ben-Jacob E."/>
        </authorList>
    </citation>
    <scope>NUCLEOTIDE SEQUENCE [LARGE SCALE GENOMIC DNA]</scope>
    <source>
        <strain evidence="2 3">C454</strain>
    </source>
</reference>
<accession>H3SHL5</accession>
<sequence length="68" mass="7781">MQAVEKVQGIVWHFIFVWQISSLRRKNQCKTLGGQVLSRKMDNLHPFVKTGGFQQPENGMISPDAPNR</sequence>
<organism evidence="2 3">
    <name type="scientific">Paenibacillus dendritiformis C454</name>
    <dbReference type="NCBI Taxonomy" id="1131935"/>
    <lineage>
        <taxon>Bacteria</taxon>
        <taxon>Bacillati</taxon>
        <taxon>Bacillota</taxon>
        <taxon>Bacilli</taxon>
        <taxon>Bacillales</taxon>
        <taxon>Paenibacillaceae</taxon>
        <taxon>Paenibacillus</taxon>
    </lineage>
</organism>
<dbReference type="AlphaFoldDB" id="H3SHL5"/>